<gene>
    <name evidence="2" type="ORF">PGLA2088_LOCUS38353</name>
</gene>
<feature type="compositionally biased region" description="Basic and acidic residues" evidence="1">
    <location>
        <begin position="172"/>
        <end position="184"/>
    </location>
</feature>
<evidence type="ECO:0000313" key="2">
    <source>
        <dbReference type="EMBL" id="CAE8715108.1"/>
    </source>
</evidence>
<name>A0A813KYG4_POLGL</name>
<feature type="compositionally biased region" description="Low complexity" evidence="1">
    <location>
        <begin position="128"/>
        <end position="162"/>
    </location>
</feature>
<reference evidence="2" key="1">
    <citation type="submission" date="2021-02" db="EMBL/GenBank/DDBJ databases">
        <authorList>
            <person name="Dougan E. K."/>
            <person name="Rhodes N."/>
            <person name="Thang M."/>
            <person name="Chan C."/>
        </authorList>
    </citation>
    <scope>NUCLEOTIDE SEQUENCE</scope>
</reference>
<feature type="compositionally biased region" description="Basic and acidic residues" evidence="1">
    <location>
        <begin position="333"/>
        <end position="357"/>
    </location>
</feature>
<feature type="compositionally biased region" description="Low complexity" evidence="1">
    <location>
        <begin position="530"/>
        <end position="550"/>
    </location>
</feature>
<feature type="compositionally biased region" description="Basic and acidic residues" evidence="1">
    <location>
        <begin position="411"/>
        <end position="423"/>
    </location>
</feature>
<dbReference type="EMBL" id="CAJNNW010032719">
    <property type="protein sequence ID" value="CAE8715108.1"/>
    <property type="molecule type" value="Genomic_DNA"/>
</dbReference>
<accession>A0A813KYG4</accession>
<feature type="compositionally biased region" description="Low complexity" evidence="1">
    <location>
        <begin position="424"/>
        <end position="442"/>
    </location>
</feature>
<feature type="compositionally biased region" description="Pro residues" evidence="1">
    <location>
        <begin position="186"/>
        <end position="203"/>
    </location>
</feature>
<feature type="region of interest" description="Disordered" evidence="1">
    <location>
        <begin position="874"/>
        <end position="897"/>
    </location>
</feature>
<evidence type="ECO:0000313" key="3">
    <source>
        <dbReference type="Proteomes" id="UP000626109"/>
    </source>
</evidence>
<feature type="compositionally biased region" description="Low complexity" evidence="1">
    <location>
        <begin position="312"/>
        <end position="326"/>
    </location>
</feature>
<feature type="compositionally biased region" description="Polar residues" evidence="1">
    <location>
        <begin position="243"/>
        <end position="258"/>
    </location>
</feature>
<protein>
    <submittedName>
        <fullName evidence="2">Uncharacterized protein</fullName>
    </submittedName>
</protein>
<feature type="region of interest" description="Disordered" evidence="1">
    <location>
        <begin position="1559"/>
        <end position="1647"/>
    </location>
</feature>
<feature type="compositionally biased region" description="Acidic residues" evidence="1">
    <location>
        <begin position="1562"/>
        <end position="1618"/>
    </location>
</feature>
<feature type="region of interest" description="Disordered" evidence="1">
    <location>
        <begin position="1003"/>
        <end position="1043"/>
    </location>
</feature>
<feature type="region of interest" description="Disordered" evidence="1">
    <location>
        <begin position="97"/>
        <end position="674"/>
    </location>
</feature>
<feature type="region of interest" description="Disordered" evidence="1">
    <location>
        <begin position="690"/>
        <end position="713"/>
    </location>
</feature>
<sequence length="1875" mass="198239">MAALGRHGQHDFVIKNLLLVIVFCSLSGCYNSYKDSLKQSWPEMFTDNGSGGALLQAHGSVTTKRPLKAGDVYHDEEEEEEDELDKPFKLLKAAAEEALEEVEDSIPPSLPEDAAEPQSDDEEEDEVSVGGVVHKEVATTTSLLRTTEPLRPTLPPRTAARAMPKTVASPRGVREKRSSARRGETPAPPPPRPPEASPPPPAPRRARAGFLPSASSESSERTQRPAIPRQATEDIGEVAVEVASTSQQLPGSPSTSKAGSLGEVAAKAKSEKRPPLPAVPARPAASAESRGTAKSAGSDVQAEPAAAKEPVASARTAASAESRGSAKSVGSDVHAEPAAPKEHVASVRTAASEESRGSAESVGSDVHAEPVAPEELVASAQTAASPKGVASAEPAASADSGGSTESVGSKVHAEPAAPKEHVASARTAASAASRGSAESMGSDVQAEPVAPEEPVASAQTAAPPKGVASAEPVASGDSGGSAEAVGSKVRAEPAAPKEPVASARTSASAESGGPAETVGSAVQAEPVAQEELVASAETAASAMPASSAESVGSDVQAEPAAPEEPVASARTAASPMDVPSARTAASAESRGSAKSVGSKVRAEPAAPKEPVASARTAASAESRRSAESGGADVQAEPVAPEELVASAETAASTEGVASAESRGTAESVGSDVQAEPVASADSAFLAKAPAEASQVDASDLSRRGTSNFKSPKWDDLSVGTAACDLNGKARRTFDQRDLPGRLPQGKSGLSGELAVDSERRVQEMARESTRARLDVTMCEDLLVKTWPPMPCHFHALGEASALQLVAGLNRSGRLAKPLQYAAVKEALAEAGEEAALRILRELDEQAEEVLDPVEFVKAAVASCQVSTRVRSGAPPAEVPAFGKRKAEGPAAGPGHGGGMVAKRLRLLNNSGRLQKLVAFEQVEGPLGSLGMARAMTILQALEDAAEDIRDPTAYVRTAVRSAGGVAPEEVEEEEEERNWYVQATPGGEEDALEDDEVEIEVEEVEEEPHQRSRQGSTQASFVPRGVKAEPGARPWTTTKEEELSESDRIARRVDWLNRNAGLSAPVQIELVVPLLESIGFRQAMRVLRRLEESGTETADPNEFIRDLIGRSGWIWAKPDVIDDDQKVAKRVAWLNEFGCLKRKIEWAEVADILDGLRVPHAMVLLRELEMQGNKVADPTAYIKRTAGLAGEDDIQMPADDPNSAVQQRIAELNSGGTLAAAIDLADVGDDLGRIGEDDAMQLLQEVADKGASVRDPTGYIRFKLRAKLASVGSSLAPSDDGTKILKRVEWLNDYGGLLQDIDYDKVSSTLESVGIDHAMTILKELEDQREGVRNPTTFILNSARSSWKRAAASDPAPKRLSGAAFPAPDASASKKRSLQTSSAPAPARGGRAQTTQAPATQLEVLNDFMSFLGKSPAVKRQVRLSEIAGAVDALGTARALRVLKEMQERGLGLDDPVSYIKAAAQRHSPGVKKESTGYEEPEEVDDVSKLTSRLTWLNQFAGLSRKINIDEVVGALYCLGLLQSMSILRGLQERGSDVDDPTRYIKTAVQRANMASVLGEVKDEDAEDEDEAEGDDAGASEEEDAGEEVEQEAEEEAADEDGQWDNVEEEDGWEEPKDELDPAGFEWDEEEKVQTPPTKKSGGSVSSASKLAARDAAKEAAAALAKKRNVPKRVVGALTGYTQLVPTRAQGFTHQRGGVKREPTEAPLEEGEEANVHEEKVKSSRTPQLPVTPQEKMVQVRDYALKNELHLDAGCLKAMARLPFYRAKDMIDDVLLGGRNRQGVQNPSRYLMGAVQKLSMGLGVEQGIAMELAVTLGVVLNNDALDELACIPRKESHAIMRELSKNPEVRSDPLRYIKNEVLKCRAQMDARPFGS</sequence>
<evidence type="ECO:0000256" key="1">
    <source>
        <dbReference type="SAM" id="MobiDB-lite"/>
    </source>
</evidence>
<dbReference type="PROSITE" id="PS51257">
    <property type="entry name" value="PROKAR_LIPOPROTEIN"/>
    <property type="match status" value="1"/>
</dbReference>
<organism evidence="2 3">
    <name type="scientific">Polarella glacialis</name>
    <name type="common">Dinoflagellate</name>
    <dbReference type="NCBI Taxonomy" id="89957"/>
    <lineage>
        <taxon>Eukaryota</taxon>
        <taxon>Sar</taxon>
        <taxon>Alveolata</taxon>
        <taxon>Dinophyceae</taxon>
        <taxon>Suessiales</taxon>
        <taxon>Suessiaceae</taxon>
        <taxon>Polarella</taxon>
    </lineage>
</organism>
<comment type="caution">
    <text evidence="2">The sequence shown here is derived from an EMBL/GenBank/DDBJ whole genome shotgun (WGS) entry which is preliminary data.</text>
</comment>
<proteinExistence type="predicted"/>
<feature type="region of interest" description="Disordered" evidence="1">
    <location>
        <begin position="1350"/>
        <end position="1395"/>
    </location>
</feature>
<feature type="region of interest" description="Disordered" evidence="1">
    <location>
        <begin position="1692"/>
        <end position="1727"/>
    </location>
</feature>
<dbReference type="Proteomes" id="UP000626109">
    <property type="component" value="Unassembled WGS sequence"/>
</dbReference>
<feature type="compositionally biased region" description="Acidic residues" evidence="1">
    <location>
        <begin position="113"/>
        <end position="127"/>
    </location>
</feature>